<proteinExistence type="predicted"/>
<protein>
    <submittedName>
        <fullName evidence="1">Uncharacterized protein</fullName>
    </submittedName>
</protein>
<keyword evidence="2" id="KW-1185">Reference proteome</keyword>
<gene>
    <name evidence="1" type="ORF">W822_16850</name>
</gene>
<reference evidence="1 2" key="1">
    <citation type="journal article" date="2014" name="Genome Announc.">
        <title>Draft Genome Sequence of Advenella kashmirensis Strain W13003, a Polycyclic Aromatic Hydrocarbon-Degrading Bacterium.</title>
        <authorList>
            <person name="Wang X."/>
            <person name="Jin D."/>
            <person name="Zhou L."/>
            <person name="Wu L."/>
            <person name="An W."/>
            <person name="Zhao L."/>
        </authorList>
    </citation>
    <scope>NUCLEOTIDE SEQUENCE [LARGE SCALE GENOMIC DNA]</scope>
    <source>
        <strain evidence="1 2">W13003</strain>
    </source>
</reference>
<evidence type="ECO:0000313" key="1">
    <source>
        <dbReference type="EMBL" id="ETF01458.1"/>
    </source>
</evidence>
<dbReference type="STRING" id="1424334.W822_16850"/>
<sequence>MTVSNGGKIKGRQNAVAVPANMDSRANTPSYLF</sequence>
<dbReference type="HOGENOM" id="CLU_3380130_0_0_4"/>
<dbReference type="Proteomes" id="UP000018733">
    <property type="component" value="Unassembled WGS sequence"/>
</dbReference>
<evidence type="ECO:0000313" key="2">
    <source>
        <dbReference type="Proteomes" id="UP000018733"/>
    </source>
</evidence>
<dbReference type="EMBL" id="AYXT01000011">
    <property type="protein sequence ID" value="ETF01458.1"/>
    <property type="molecule type" value="Genomic_DNA"/>
</dbReference>
<accession>V8QQ33</accession>
<dbReference type="AlphaFoldDB" id="V8QQ33"/>
<comment type="caution">
    <text evidence="1">The sequence shown here is derived from an EMBL/GenBank/DDBJ whole genome shotgun (WGS) entry which is preliminary data.</text>
</comment>
<name>V8QQ33_9BURK</name>
<organism evidence="1 2">
    <name type="scientific">Advenella kashmirensis W13003</name>
    <dbReference type="NCBI Taxonomy" id="1424334"/>
    <lineage>
        <taxon>Bacteria</taxon>
        <taxon>Pseudomonadati</taxon>
        <taxon>Pseudomonadota</taxon>
        <taxon>Betaproteobacteria</taxon>
        <taxon>Burkholderiales</taxon>
        <taxon>Alcaligenaceae</taxon>
    </lineage>
</organism>